<reference evidence="3" key="2">
    <citation type="submission" date="2015-01" db="EMBL/GenBank/DDBJ databases">
        <title>Evolutionary Origins and Diversification of the Mycorrhizal Mutualists.</title>
        <authorList>
            <consortium name="DOE Joint Genome Institute"/>
            <consortium name="Mycorrhizal Genomics Consortium"/>
            <person name="Kohler A."/>
            <person name="Kuo A."/>
            <person name="Nagy L.G."/>
            <person name="Floudas D."/>
            <person name="Copeland A."/>
            <person name="Barry K.W."/>
            <person name="Cichocki N."/>
            <person name="Veneault-Fourrey C."/>
            <person name="LaButti K."/>
            <person name="Lindquist E.A."/>
            <person name="Lipzen A."/>
            <person name="Lundell T."/>
            <person name="Morin E."/>
            <person name="Murat C."/>
            <person name="Riley R."/>
            <person name="Ohm R."/>
            <person name="Sun H."/>
            <person name="Tunlid A."/>
            <person name="Henrissat B."/>
            <person name="Grigoriev I.V."/>
            <person name="Hibbett D.S."/>
            <person name="Martin F."/>
        </authorList>
    </citation>
    <scope>NUCLEOTIDE SEQUENCE [LARGE SCALE GENOMIC DNA]</scope>
    <source>
        <strain evidence="3">h7</strain>
    </source>
</reference>
<protein>
    <submittedName>
        <fullName evidence="2">Uncharacterized protein</fullName>
    </submittedName>
</protein>
<dbReference type="HOGENOM" id="CLU_2722523_0_0_1"/>
<dbReference type="EMBL" id="KN831770">
    <property type="protein sequence ID" value="KIM46907.1"/>
    <property type="molecule type" value="Genomic_DNA"/>
</dbReference>
<evidence type="ECO:0000313" key="2">
    <source>
        <dbReference type="EMBL" id="KIM46907.1"/>
    </source>
</evidence>
<dbReference type="Proteomes" id="UP000053424">
    <property type="component" value="Unassembled WGS sequence"/>
</dbReference>
<evidence type="ECO:0000313" key="3">
    <source>
        <dbReference type="Proteomes" id="UP000053424"/>
    </source>
</evidence>
<gene>
    <name evidence="2" type="ORF">M413DRAFT_265318</name>
</gene>
<organism evidence="2 3">
    <name type="scientific">Hebeloma cylindrosporum</name>
    <dbReference type="NCBI Taxonomy" id="76867"/>
    <lineage>
        <taxon>Eukaryota</taxon>
        <taxon>Fungi</taxon>
        <taxon>Dikarya</taxon>
        <taxon>Basidiomycota</taxon>
        <taxon>Agaricomycotina</taxon>
        <taxon>Agaricomycetes</taxon>
        <taxon>Agaricomycetidae</taxon>
        <taxon>Agaricales</taxon>
        <taxon>Agaricineae</taxon>
        <taxon>Hymenogastraceae</taxon>
        <taxon>Hebeloma</taxon>
    </lineage>
</organism>
<dbReference type="AlphaFoldDB" id="A0A0C2Z153"/>
<reference evidence="2 3" key="1">
    <citation type="submission" date="2014-04" db="EMBL/GenBank/DDBJ databases">
        <authorList>
            <consortium name="DOE Joint Genome Institute"/>
            <person name="Kuo A."/>
            <person name="Gay G."/>
            <person name="Dore J."/>
            <person name="Kohler A."/>
            <person name="Nagy L.G."/>
            <person name="Floudas D."/>
            <person name="Copeland A."/>
            <person name="Barry K.W."/>
            <person name="Cichocki N."/>
            <person name="Veneault-Fourrey C."/>
            <person name="LaButti K."/>
            <person name="Lindquist E.A."/>
            <person name="Lipzen A."/>
            <person name="Lundell T."/>
            <person name="Morin E."/>
            <person name="Murat C."/>
            <person name="Sun H."/>
            <person name="Tunlid A."/>
            <person name="Henrissat B."/>
            <person name="Grigoriev I.V."/>
            <person name="Hibbett D.S."/>
            <person name="Martin F."/>
            <person name="Nordberg H.P."/>
            <person name="Cantor M.N."/>
            <person name="Hua S.X."/>
        </authorList>
    </citation>
    <scope>NUCLEOTIDE SEQUENCE [LARGE SCALE GENOMIC DNA]</scope>
    <source>
        <strain evidence="3">h7</strain>
    </source>
</reference>
<feature type="compositionally biased region" description="Low complexity" evidence="1">
    <location>
        <begin position="53"/>
        <end position="66"/>
    </location>
</feature>
<proteinExistence type="predicted"/>
<feature type="region of interest" description="Disordered" evidence="1">
    <location>
        <begin position="42"/>
        <end position="72"/>
    </location>
</feature>
<sequence length="72" mass="8079">MSFHVFSGMTSTHNTQWLHESSNVESERQCGIRTRGLVVTDDKENRTNGHEWTTTGSMKTVSTTTGRMQCDG</sequence>
<accession>A0A0C2Z153</accession>
<evidence type="ECO:0000256" key="1">
    <source>
        <dbReference type="SAM" id="MobiDB-lite"/>
    </source>
</evidence>
<name>A0A0C2Z153_HEBCY</name>
<keyword evidence="3" id="KW-1185">Reference proteome</keyword>